<evidence type="ECO:0000313" key="2">
    <source>
        <dbReference type="Proteomes" id="UP001283361"/>
    </source>
</evidence>
<gene>
    <name evidence="1" type="ORF">RRG08_044341</name>
</gene>
<organism evidence="1 2">
    <name type="scientific">Elysia crispata</name>
    <name type="common">lettuce slug</name>
    <dbReference type="NCBI Taxonomy" id="231223"/>
    <lineage>
        <taxon>Eukaryota</taxon>
        <taxon>Metazoa</taxon>
        <taxon>Spiralia</taxon>
        <taxon>Lophotrochozoa</taxon>
        <taxon>Mollusca</taxon>
        <taxon>Gastropoda</taxon>
        <taxon>Heterobranchia</taxon>
        <taxon>Euthyneura</taxon>
        <taxon>Panpulmonata</taxon>
        <taxon>Sacoglossa</taxon>
        <taxon>Placobranchoidea</taxon>
        <taxon>Plakobranchidae</taxon>
        <taxon>Elysia</taxon>
    </lineage>
</organism>
<comment type="caution">
    <text evidence="1">The sequence shown here is derived from an EMBL/GenBank/DDBJ whole genome shotgun (WGS) entry which is preliminary data.</text>
</comment>
<name>A0AAE1A988_9GAST</name>
<proteinExistence type="predicted"/>
<protein>
    <submittedName>
        <fullName evidence="1">Uncharacterized protein</fullName>
    </submittedName>
</protein>
<dbReference type="EMBL" id="JAWDGP010002420">
    <property type="protein sequence ID" value="KAK3783333.1"/>
    <property type="molecule type" value="Genomic_DNA"/>
</dbReference>
<sequence>MDDNMLLHINSVRSAVRRSSFHTLWGSNTSWTSSSSTSSASTSTPLASSEDCLQPYQFHGWEDMLIRQHQQRSRSRSRCYNRSLLLPDICACRSIPSFTSGRFVLPRLVCGESEPSFLSSNYTVPIGDFRQEETVCFESKAAILRSPFLPLQRALSEEFEVIDN</sequence>
<accession>A0AAE1A988</accession>
<reference evidence="1" key="1">
    <citation type="journal article" date="2023" name="G3 (Bethesda)">
        <title>A reference genome for the long-term kleptoplast-retaining sea slug Elysia crispata morphotype clarki.</title>
        <authorList>
            <person name="Eastman K.E."/>
            <person name="Pendleton A.L."/>
            <person name="Shaikh M.A."/>
            <person name="Suttiyut T."/>
            <person name="Ogas R."/>
            <person name="Tomko P."/>
            <person name="Gavelis G."/>
            <person name="Widhalm J.R."/>
            <person name="Wisecaver J.H."/>
        </authorList>
    </citation>
    <scope>NUCLEOTIDE SEQUENCE</scope>
    <source>
        <strain evidence="1">ECLA1</strain>
    </source>
</reference>
<dbReference type="AlphaFoldDB" id="A0AAE1A988"/>
<keyword evidence="2" id="KW-1185">Reference proteome</keyword>
<evidence type="ECO:0000313" key="1">
    <source>
        <dbReference type="EMBL" id="KAK3783333.1"/>
    </source>
</evidence>
<dbReference type="Proteomes" id="UP001283361">
    <property type="component" value="Unassembled WGS sequence"/>
</dbReference>